<reference evidence="1" key="1">
    <citation type="journal article" date="2014" name="Front. Microbiol.">
        <title>High frequency of phylogenetically diverse reductive dehalogenase-homologous genes in deep subseafloor sedimentary metagenomes.</title>
        <authorList>
            <person name="Kawai M."/>
            <person name="Futagami T."/>
            <person name="Toyoda A."/>
            <person name="Takaki Y."/>
            <person name="Nishi S."/>
            <person name="Hori S."/>
            <person name="Arai W."/>
            <person name="Tsubouchi T."/>
            <person name="Morono Y."/>
            <person name="Uchiyama I."/>
            <person name="Ito T."/>
            <person name="Fujiyama A."/>
            <person name="Inagaki F."/>
            <person name="Takami H."/>
        </authorList>
    </citation>
    <scope>NUCLEOTIDE SEQUENCE</scope>
    <source>
        <strain evidence="1">Expedition CK06-06</strain>
    </source>
</reference>
<gene>
    <name evidence="1" type="ORF">S06H3_30681</name>
</gene>
<dbReference type="Gene3D" id="3.30.980.10">
    <property type="entry name" value="Threonyl-trna Synthetase, Chain A, domain 2"/>
    <property type="match status" value="1"/>
</dbReference>
<comment type="caution">
    <text evidence="1">The sequence shown here is derived from an EMBL/GenBank/DDBJ whole genome shotgun (WGS) entry which is preliminary data.</text>
</comment>
<accession>X1PIE1</accession>
<dbReference type="AlphaFoldDB" id="X1PIE1"/>
<protein>
    <submittedName>
        <fullName evidence="1">Uncharacterized protein</fullName>
    </submittedName>
</protein>
<dbReference type="InterPro" id="IPR018163">
    <property type="entry name" value="Thr/Ala-tRNA-synth_IIc_edit"/>
</dbReference>
<proteinExistence type="predicted"/>
<dbReference type="SUPFAM" id="SSF55186">
    <property type="entry name" value="ThrRS/AlaRS common domain"/>
    <property type="match status" value="1"/>
</dbReference>
<feature type="non-terminal residue" evidence="1">
    <location>
        <position position="1"/>
    </location>
</feature>
<name>X1PIE1_9ZZZZ</name>
<sequence>NRLRIQYSIAKGFYFLLEKDLSHDNLLKIEKMMKKTIKRDLPIKKAIYSKREALKIFKNSGLQDKIVLLENISKQRIAVYSLLNLYDICAMPQ</sequence>
<organism evidence="1">
    <name type="scientific">marine sediment metagenome</name>
    <dbReference type="NCBI Taxonomy" id="412755"/>
    <lineage>
        <taxon>unclassified sequences</taxon>
        <taxon>metagenomes</taxon>
        <taxon>ecological metagenomes</taxon>
    </lineage>
</organism>
<evidence type="ECO:0000313" key="1">
    <source>
        <dbReference type="EMBL" id="GAI30639.1"/>
    </source>
</evidence>
<dbReference type="EMBL" id="BARV01018094">
    <property type="protein sequence ID" value="GAI30639.1"/>
    <property type="molecule type" value="Genomic_DNA"/>
</dbReference>
<dbReference type="GO" id="GO:0000166">
    <property type="term" value="F:nucleotide binding"/>
    <property type="evidence" value="ECO:0007669"/>
    <property type="project" value="InterPro"/>
</dbReference>